<reference evidence="5" key="1">
    <citation type="submission" date="2022-04" db="EMBL/GenBank/DDBJ databases">
        <title>Roseibium sp. CAU 1639 isolated from mud.</title>
        <authorList>
            <person name="Kim W."/>
        </authorList>
    </citation>
    <scope>NUCLEOTIDE SEQUENCE</scope>
    <source>
        <strain evidence="5">CAU 1639</strain>
    </source>
</reference>
<dbReference type="EMBL" id="JALNMJ010000009">
    <property type="protein sequence ID" value="MCK7613306.1"/>
    <property type="molecule type" value="Genomic_DNA"/>
</dbReference>
<dbReference type="SMART" id="SM00895">
    <property type="entry name" value="FCD"/>
    <property type="match status" value="1"/>
</dbReference>
<evidence type="ECO:0000313" key="5">
    <source>
        <dbReference type="EMBL" id="MCK7613306.1"/>
    </source>
</evidence>
<dbReference type="SMART" id="SM00345">
    <property type="entry name" value="HTH_GNTR"/>
    <property type="match status" value="1"/>
</dbReference>
<dbReference type="InterPro" id="IPR000524">
    <property type="entry name" value="Tscrpt_reg_HTH_GntR"/>
</dbReference>
<keyword evidence="3" id="KW-0804">Transcription</keyword>
<proteinExistence type="predicted"/>
<evidence type="ECO:0000256" key="1">
    <source>
        <dbReference type="ARBA" id="ARBA00023015"/>
    </source>
</evidence>
<sequence length="210" mass="23111">MSADKIATALEADILGGAFRPGEELKQGDIASRFSVSRIPVRDALQLLASRGLIELEPNRRARVISLSAAEIAEVFDLRVLLETDCLKQAIPNMSAADFKRIASALAHSNIDATGDLWAEGDWAFHRALYLPARRPRQLAMIEELRRTCRIHISGYGILPSRTGDWLKDHEELVETCRNGDVNAAAALLQRHIENARQTLLAALPAGPED</sequence>
<dbReference type="PANTHER" id="PTHR43537">
    <property type="entry name" value="TRANSCRIPTIONAL REGULATOR, GNTR FAMILY"/>
    <property type="match status" value="1"/>
</dbReference>
<dbReference type="PROSITE" id="PS50949">
    <property type="entry name" value="HTH_GNTR"/>
    <property type="match status" value="1"/>
</dbReference>
<protein>
    <submittedName>
        <fullName evidence="5">GntR family transcriptional regulator</fullName>
    </submittedName>
</protein>
<keyword evidence="2" id="KW-0238">DNA-binding</keyword>
<comment type="caution">
    <text evidence="5">The sequence shown here is derived from an EMBL/GenBank/DDBJ whole genome shotgun (WGS) entry which is preliminary data.</text>
</comment>
<evidence type="ECO:0000313" key="6">
    <source>
        <dbReference type="Proteomes" id="UP001431221"/>
    </source>
</evidence>
<keyword evidence="6" id="KW-1185">Reference proteome</keyword>
<dbReference type="Gene3D" id="1.10.10.10">
    <property type="entry name" value="Winged helix-like DNA-binding domain superfamily/Winged helix DNA-binding domain"/>
    <property type="match status" value="1"/>
</dbReference>
<dbReference type="Pfam" id="PF00392">
    <property type="entry name" value="GntR"/>
    <property type="match status" value="1"/>
</dbReference>
<gene>
    <name evidence="5" type="ORF">M0H32_14115</name>
</gene>
<dbReference type="SUPFAM" id="SSF46785">
    <property type="entry name" value="Winged helix' DNA-binding domain"/>
    <property type="match status" value="1"/>
</dbReference>
<dbReference type="Pfam" id="PF07729">
    <property type="entry name" value="FCD"/>
    <property type="match status" value="1"/>
</dbReference>
<accession>A0ABT0GV47</accession>
<dbReference type="InterPro" id="IPR008920">
    <property type="entry name" value="TF_FadR/GntR_C"/>
</dbReference>
<dbReference type="Proteomes" id="UP001431221">
    <property type="component" value="Unassembled WGS sequence"/>
</dbReference>
<feature type="domain" description="HTH gntR-type" evidence="4">
    <location>
        <begin position="1"/>
        <end position="67"/>
    </location>
</feature>
<dbReference type="SUPFAM" id="SSF48008">
    <property type="entry name" value="GntR ligand-binding domain-like"/>
    <property type="match status" value="1"/>
</dbReference>
<evidence type="ECO:0000256" key="2">
    <source>
        <dbReference type="ARBA" id="ARBA00023125"/>
    </source>
</evidence>
<keyword evidence="1" id="KW-0805">Transcription regulation</keyword>
<dbReference type="PANTHER" id="PTHR43537:SF41">
    <property type="entry name" value="TRANSCRIPTIONAL REGULATORY PROTEIN"/>
    <property type="match status" value="1"/>
</dbReference>
<name>A0ABT0GV47_9HYPH</name>
<dbReference type="InterPro" id="IPR036390">
    <property type="entry name" value="WH_DNA-bd_sf"/>
</dbReference>
<dbReference type="RefSeq" id="WP_248155043.1">
    <property type="nucleotide sequence ID" value="NZ_JALNMJ010000009.1"/>
</dbReference>
<dbReference type="InterPro" id="IPR011711">
    <property type="entry name" value="GntR_C"/>
</dbReference>
<organism evidence="5 6">
    <name type="scientific">Roseibium sediminicola</name>
    <dbReference type="NCBI Taxonomy" id="2933272"/>
    <lineage>
        <taxon>Bacteria</taxon>
        <taxon>Pseudomonadati</taxon>
        <taxon>Pseudomonadota</taxon>
        <taxon>Alphaproteobacteria</taxon>
        <taxon>Hyphomicrobiales</taxon>
        <taxon>Stappiaceae</taxon>
        <taxon>Roseibium</taxon>
    </lineage>
</organism>
<evidence type="ECO:0000256" key="3">
    <source>
        <dbReference type="ARBA" id="ARBA00023163"/>
    </source>
</evidence>
<dbReference type="InterPro" id="IPR036388">
    <property type="entry name" value="WH-like_DNA-bd_sf"/>
</dbReference>
<dbReference type="CDD" id="cd07377">
    <property type="entry name" value="WHTH_GntR"/>
    <property type="match status" value="1"/>
</dbReference>
<dbReference type="Gene3D" id="1.20.120.530">
    <property type="entry name" value="GntR ligand-binding domain-like"/>
    <property type="match status" value="1"/>
</dbReference>
<evidence type="ECO:0000259" key="4">
    <source>
        <dbReference type="PROSITE" id="PS50949"/>
    </source>
</evidence>